<dbReference type="CDD" id="cd00085">
    <property type="entry name" value="HNHc"/>
    <property type="match status" value="1"/>
</dbReference>
<feature type="domain" description="HNH nuclease" evidence="1">
    <location>
        <begin position="58"/>
        <end position="124"/>
    </location>
</feature>
<organism evidence="2">
    <name type="scientific">marine sediment metagenome</name>
    <dbReference type="NCBI Taxonomy" id="412755"/>
    <lineage>
        <taxon>unclassified sequences</taxon>
        <taxon>metagenomes</taxon>
        <taxon>ecological metagenomes</taxon>
    </lineage>
</organism>
<feature type="non-terminal residue" evidence="2">
    <location>
        <position position="1"/>
    </location>
</feature>
<accession>A0A0F9AIU5</accession>
<sequence>GHIVSKKTREKLRKFNLGKEYSYKTRKKLSMAQTKEKEFTGFKKPLMKKIRIMGKYLKWRSAVFKRDNYHCQNCGEKGYLEAHHIIPLSIIICEFKVKTISDARKCVALWAVGNGISYCQRCHIKLDKFRGISIKNMELST</sequence>
<dbReference type="SMART" id="SM00507">
    <property type="entry name" value="HNHc"/>
    <property type="match status" value="1"/>
</dbReference>
<dbReference type="EMBL" id="LAZR01045706">
    <property type="protein sequence ID" value="KKK98235.1"/>
    <property type="molecule type" value="Genomic_DNA"/>
</dbReference>
<name>A0A0F9AIU5_9ZZZZ</name>
<dbReference type="InterPro" id="IPR003615">
    <property type="entry name" value="HNH_nuc"/>
</dbReference>
<proteinExistence type="predicted"/>
<evidence type="ECO:0000259" key="1">
    <source>
        <dbReference type="SMART" id="SM00507"/>
    </source>
</evidence>
<reference evidence="2" key="1">
    <citation type="journal article" date="2015" name="Nature">
        <title>Complex archaea that bridge the gap between prokaryotes and eukaryotes.</title>
        <authorList>
            <person name="Spang A."/>
            <person name="Saw J.H."/>
            <person name="Jorgensen S.L."/>
            <person name="Zaremba-Niedzwiedzka K."/>
            <person name="Martijn J."/>
            <person name="Lind A.E."/>
            <person name="van Eijk R."/>
            <person name="Schleper C."/>
            <person name="Guy L."/>
            <person name="Ettema T.J."/>
        </authorList>
    </citation>
    <scope>NUCLEOTIDE SEQUENCE</scope>
</reference>
<dbReference type="Gene3D" id="1.10.30.50">
    <property type="match status" value="1"/>
</dbReference>
<protein>
    <recommendedName>
        <fullName evidence="1">HNH nuclease domain-containing protein</fullName>
    </recommendedName>
</protein>
<comment type="caution">
    <text evidence="2">The sequence shown here is derived from an EMBL/GenBank/DDBJ whole genome shotgun (WGS) entry which is preliminary data.</text>
</comment>
<dbReference type="AlphaFoldDB" id="A0A0F9AIU5"/>
<evidence type="ECO:0000313" key="2">
    <source>
        <dbReference type="EMBL" id="KKK98235.1"/>
    </source>
</evidence>
<gene>
    <name evidence="2" type="ORF">LCGC14_2644750</name>
</gene>